<gene>
    <name evidence="4" type="ORF">P5673_027238</name>
</gene>
<name>A0AAD9PZM6_ACRCE</name>
<keyword evidence="2" id="KW-0812">Transmembrane</keyword>
<dbReference type="Proteomes" id="UP001249851">
    <property type="component" value="Unassembled WGS sequence"/>
</dbReference>
<feature type="transmembrane region" description="Helical" evidence="2">
    <location>
        <begin position="6"/>
        <end position="25"/>
    </location>
</feature>
<dbReference type="AlphaFoldDB" id="A0AAD9PZM6"/>
<dbReference type="InterPro" id="IPR001012">
    <property type="entry name" value="UBX_dom"/>
</dbReference>
<protein>
    <recommendedName>
        <fullName evidence="3">UBX domain-containing protein</fullName>
    </recommendedName>
</protein>
<keyword evidence="2" id="KW-0472">Membrane</keyword>
<dbReference type="Gene3D" id="3.10.20.90">
    <property type="entry name" value="Phosphatidylinositol 3-kinase Catalytic Subunit, Chain A, domain 1"/>
    <property type="match status" value="1"/>
</dbReference>
<feature type="domain" description="UBX" evidence="3">
    <location>
        <begin position="201"/>
        <end position="254"/>
    </location>
</feature>
<dbReference type="Pfam" id="PF00789">
    <property type="entry name" value="UBX"/>
    <property type="match status" value="1"/>
</dbReference>
<feature type="region of interest" description="Disordered" evidence="1">
    <location>
        <begin position="159"/>
        <end position="190"/>
    </location>
</feature>
<evidence type="ECO:0000256" key="2">
    <source>
        <dbReference type="SAM" id="Phobius"/>
    </source>
</evidence>
<evidence type="ECO:0000313" key="4">
    <source>
        <dbReference type="EMBL" id="KAK2551814.1"/>
    </source>
</evidence>
<organism evidence="4 5">
    <name type="scientific">Acropora cervicornis</name>
    <name type="common">Staghorn coral</name>
    <dbReference type="NCBI Taxonomy" id="6130"/>
    <lineage>
        <taxon>Eukaryota</taxon>
        <taxon>Metazoa</taxon>
        <taxon>Cnidaria</taxon>
        <taxon>Anthozoa</taxon>
        <taxon>Hexacorallia</taxon>
        <taxon>Scleractinia</taxon>
        <taxon>Astrocoeniina</taxon>
        <taxon>Acroporidae</taxon>
        <taxon>Acropora</taxon>
    </lineage>
</organism>
<keyword evidence="5" id="KW-1185">Reference proteome</keyword>
<dbReference type="InterPro" id="IPR029071">
    <property type="entry name" value="Ubiquitin-like_domsf"/>
</dbReference>
<reference evidence="4" key="1">
    <citation type="journal article" date="2023" name="G3 (Bethesda)">
        <title>Whole genome assembly and annotation of the endangered Caribbean coral Acropora cervicornis.</title>
        <authorList>
            <person name="Selwyn J.D."/>
            <person name="Vollmer S.V."/>
        </authorList>
    </citation>
    <scope>NUCLEOTIDE SEQUENCE</scope>
    <source>
        <strain evidence="4">K2</strain>
    </source>
</reference>
<dbReference type="SUPFAM" id="SSF54236">
    <property type="entry name" value="Ubiquitin-like"/>
    <property type="match status" value="1"/>
</dbReference>
<feature type="transmembrane region" description="Helical" evidence="2">
    <location>
        <begin position="32"/>
        <end position="52"/>
    </location>
</feature>
<evidence type="ECO:0000256" key="1">
    <source>
        <dbReference type="SAM" id="MobiDB-lite"/>
    </source>
</evidence>
<keyword evidence="2" id="KW-1133">Transmembrane helix</keyword>
<proteinExistence type="predicted"/>
<accession>A0AAD9PZM6</accession>
<sequence length="255" mass="29034">MALDSTWVVLVAGCGVMGLAIWGGMNAMTLKTILLWLFIGFGFLTFLMHLFGSPISILLGKIFKTADGNCNQLQGRFSDAEVDAKRQRILNMKQFLQDDKVKIYKENVLAPREESFRAKRAAEFKRFNGSWKGKGQKIRGNGIEEAQHNYLSQDFLREDATHPEEESEIAESENERETREGPVAVSGHMQTETECYQRRNRHTFEMLFAFVEWLGYSPSSHVILTTYPRRQLSDATQTFTEAGLTHDTALVLEEI</sequence>
<comment type="caution">
    <text evidence="4">The sequence shown here is derived from an EMBL/GenBank/DDBJ whole genome shotgun (WGS) entry which is preliminary data.</text>
</comment>
<dbReference type="EMBL" id="JARQWQ010000093">
    <property type="protein sequence ID" value="KAK2551814.1"/>
    <property type="molecule type" value="Genomic_DNA"/>
</dbReference>
<evidence type="ECO:0000259" key="3">
    <source>
        <dbReference type="Pfam" id="PF00789"/>
    </source>
</evidence>
<evidence type="ECO:0000313" key="5">
    <source>
        <dbReference type="Proteomes" id="UP001249851"/>
    </source>
</evidence>
<reference evidence="4" key="2">
    <citation type="journal article" date="2023" name="Science">
        <title>Genomic signatures of disease resistance in endangered staghorn corals.</title>
        <authorList>
            <person name="Vollmer S.V."/>
            <person name="Selwyn J.D."/>
            <person name="Despard B.A."/>
            <person name="Roesel C.L."/>
        </authorList>
    </citation>
    <scope>NUCLEOTIDE SEQUENCE</scope>
    <source>
        <strain evidence="4">K2</strain>
    </source>
</reference>